<dbReference type="GO" id="GO:0140359">
    <property type="term" value="F:ABC-type transporter activity"/>
    <property type="evidence" value="ECO:0007669"/>
    <property type="project" value="InterPro"/>
</dbReference>
<feature type="transmembrane region" description="Helical" evidence="9">
    <location>
        <begin position="419"/>
        <end position="438"/>
    </location>
</feature>
<evidence type="ECO:0000256" key="5">
    <source>
        <dbReference type="ARBA" id="ARBA00022741"/>
    </source>
</evidence>
<name>A0A6A6WA32_9PEZI</name>
<dbReference type="InterPro" id="IPR043926">
    <property type="entry name" value="ABCG_dom"/>
</dbReference>
<dbReference type="PROSITE" id="PS50893">
    <property type="entry name" value="ABC_TRANSPORTER_2"/>
    <property type="match status" value="2"/>
</dbReference>
<dbReference type="Pfam" id="PF14510">
    <property type="entry name" value="ABC_trans_N"/>
    <property type="match status" value="1"/>
</dbReference>
<accession>A0A6A6WA32</accession>
<organism evidence="11 12">
    <name type="scientific">Pseudovirgaria hyperparasitica</name>
    <dbReference type="NCBI Taxonomy" id="470096"/>
    <lineage>
        <taxon>Eukaryota</taxon>
        <taxon>Fungi</taxon>
        <taxon>Dikarya</taxon>
        <taxon>Ascomycota</taxon>
        <taxon>Pezizomycotina</taxon>
        <taxon>Dothideomycetes</taxon>
        <taxon>Dothideomycetes incertae sedis</taxon>
        <taxon>Acrospermales</taxon>
        <taxon>Acrospermaceae</taxon>
        <taxon>Pseudovirgaria</taxon>
    </lineage>
</organism>
<dbReference type="CDD" id="cd03233">
    <property type="entry name" value="ABCG_PDR_domain1"/>
    <property type="match status" value="1"/>
</dbReference>
<comment type="similarity">
    <text evidence="2">Belongs to the ABC transporter superfamily. ABCG family. PDR (TC 3.A.1.205) subfamily.</text>
</comment>
<evidence type="ECO:0000313" key="12">
    <source>
        <dbReference type="Proteomes" id="UP000799437"/>
    </source>
</evidence>
<dbReference type="Pfam" id="PF06422">
    <property type="entry name" value="PDR_CDR"/>
    <property type="match status" value="1"/>
</dbReference>
<dbReference type="PANTHER" id="PTHR19241">
    <property type="entry name" value="ATP-BINDING CASSETTE TRANSPORTER"/>
    <property type="match status" value="1"/>
</dbReference>
<dbReference type="InterPro" id="IPR010929">
    <property type="entry name" value="PDR_CDR_ABC"/>
</dbReference>
<dbReference type="Pfam" id="PF01061">
    <property type="entry name" value="ABC2_membrane"/>
    <property type="match status" value="2"/>
</dbReference>
<dbReference type="Gene3D" id="3.40.50.300">
    <property type="entry name" value="P-loop containing nucleotide triphosphate hydrolases"/>
    <property type="match status" value="2"/>
</dbReference>
<gene>
    <name evidence="11" type="ORF">EJ05DRAFT_492255</name>
</gene>
<dbReference type="GO" id="GO:0005524">
    <property type="term" value="F:ATP binding"/>
    <property type="evidence" value="ECO:0007669"/>
    <property type="project" value="UniProtKB-KW"/>
</dbReference>
<dbReference type="SMART" id="SM00382">
    <property type="entry name" value="AAA"/>
    <property type="match status" value="2"/>
</dbReference>
<keyword evidence="7 9" id="KW-1133">Transmembrane helix</keyword>
<keyword evidence="12" id="KW-1185">Reference proteome</keyword>
<proteinExistence type="inferred from homology"/>
<feature type="domain" description="ABC transporter" evidence="10">
    <location>
        <begin position="743"/>
        <end position="985"/>
    </location>
</feature>
<dbReference type="OrthoDB" id="245989at2759"/>
<evidence type="ECO:0000256" key="7">
    <source>
        <dbReference type="ARBA" id="ARBA00022989"/>
    </source>
</evidence>
<evidence type="ECO:0000256" key="9">
    <source>
        <dbReference type="SAM" id="Phobius"/>
    </source>
</evidence>
<feature type="transmembrane region" description="Helical" evidence="9">
    <location>
        <begin position="527"/>
        <end position="548"/>
    </location>
</feature>
<evidence type="ECO:0000256" key="8">
    <source>
        <dbReference type="ARBA" id="ARBA00023136"/>
    </source>
</evidence>
<dbReference type="EMBL" id="ML996569">
    <property type="protein sequence ID" value="KAF2759425.1"/>
    <property type="molecule type" value="Genomic_DNA"/>
</dbReference>
<feature type="transmembrane region" description="Helical" evidence="9">
    <location>
        <begin position="1202"/>
        <end position="1225"/>
    </location>
</feature>
<dbReference type="GO" id="GO:0016887">
    <property type="term" value="F:ATP hydrolysis activity"/>
    <property type="evidence" value="ECO:0007669"/>
    <property type="project" value="InterPro"/>
</dbReference>
<dbReference type="InterPro" id="IPR003439">
    <property type="entry name" value="ABC_transporter-like_ATP-bd"/>
</dbReference>
<feature type="transmembrane region" description="Helical" evidence="9">
    <location>
        <begin position="663"/>
        <end position="684"/>
    </location>
</feature>
<dbReference type="Pfam" id="PF19055">
    <property type="entry name" value="ABC2_membrane_7"/>
    <property type="match status" value="1"/>
</dbReference>
<keyword evidence="4 9" id="KW-0812">Transmembrane</keyword>
<dbReference type="GO" id="GO:0016020">
    <property type="term" value="C:membrane"/>
    <property type="evidence" value="ECO:0007669"/>
    <property type="project" value="UniProtKB-SubCell"/>
</dbReference>
<dbReference type="InterPro" id="IPR017871">
    <property type="entry name" value="ABC_transporter-like_CS"/>
</dbReference>
<dbReference type="InterPro" id="IPR029481">
    <property type="entry name" value="ABC_trans_N"/>
</dbReference>
<dbReference type="Proteomes" id="UP000799437">
    <property type="component" value="Unassembled WGS sequence"/>
</dbReference>
<feature type="transmembrane region" description="Helical" evidence="9">
    <location>
        <begin position="493"/>
        <end position="515"/>
    </location>
</feature>
<feature type="domain" description="ABC transporter" evidence="10">
    <location>
        <begin position="45"/>
        <end position="304"/>
    </location>
</feature>
<dbReference type="RefSeq" id="XP_033601876.1">
    <property type="nucleotide sequence ID" value="XM_033746023.1"/>
</dbReference>
<sequence length="1396" mass="157098">MTKSQPPAASKLDPLRDSFDAQLWFENVQRLKENTSGQSSKRLSVSFSRLSVFGSLGLQNCQHTTRVQILHDFEGVVRSGEMLLVLGRPGSGCSTLLKSLAGDRNGINVDAQASLNYHGITSDQMRRLFPGEMIYTAEEDVHFPELSVDQTLSFAARAKTALSPQVGKSVLEWSEHLKAALITLFNLERASSVLIGNHVIRGVSGGERKRVSIAEAILSWAPFQLWDNSTRGLDSSTALSFVRVLRYYATSSGGCIIMSIYQASQAIFDTFDKVILLYEGRQIFFGTTNNAKTYFEELGFKCPKHVSTADFLTAITHPAEARLLATPDTPSSLLRSPTQFAEHWERSSSRTKLLQDLQTYEHDYPIGSGCATFTRKIHAGKASKISNSSPYTISLLSQILLCIRRAFQRLSRNISPALSGTFGNVVMAVIVGSVFLGQDSTTASLDNRSVLIFFAVLLNAFMSAFEVLTIWAQRPIVEKQNRYRFYHPFVEAAAAMICDIPNKVFTSVCFNLALYFMTNLRRTPEAFFIWFLFSFTCFITMSMFFRMVGSSSRTIEQTMAPVAIFILNYIIYAGFIIPVGLMHPWLSWIAYINPLSYTYEALMINEFSERRFDCARFVPYGPSYEGLSPLDRVCATNGAVPGQNWIDGDSFLALNYDFRASHLWRNLGIIIAMGFVFCVAHLFTSEKILAQRSKGEVLLFKKRNQVYKSRGADEERPAMLRLPVATSHGRVNPSSEETTGPTFVWKDLCYEVHHRNTTKKIINGVDGFIRSGCLTALMGATGAGKTTLLNVLANRVSPSDVRGDILVNGSPRSTSTQRKIGYVQQDDVHQPTSTVREALVFSAMLRQSAITPQAEKMEYVDYIVHILEMEAFQHAVIGVPGQGLNIEQRKRLSIGVEMVAKPELLLFLDEPTSGLDSQSAWSICQLLRKLAHEGQSIMCTVHQPSAQILQQFDQILLLVAGGETAYFGEVARMTSYFERHGALSCGSDQNPAEWVVDIIGSTVKNLDSPNWAQIWKKSAEYSDTRRFLDTISAQPGGADTEFRTETQQRLQDQSEYASPFKTQLYYVLMRTFQEYWRSPVYIWSRFVLCVGTAFFIGFSFWESPSSIQGLRNSMFSTFLFFMSFSQVIQQIMPHFVESRALFEAREGPSKTYSWTTFILSQIIVEIPWQTLMSVGAFVVWYFPIGFQNGIEDAAEQHERAGIVMLFVWVFYLFTSTFAILVIAAVEHAEMGVNLAQLFFYLILIFCGVLVPFGDLPSFWKFMYRVSPLTYLVSGIYSSSMAFKPVKCSEIEVLQIPNPSNQECSDYLSPFIKTYGGYLISNDSRGYAYYQLADTNSFLQALEMDYASQWSNFGLLWGYLAFNIIATFAIYRLRGHYISGPYKPIPTQTLSKSKRRE</sequence>
<dbReference type="PROSITE" id="PS00211">
    <property type="entry name" value="ABC_TRANSPORTER_1"/>
    <property type="match status" value="1"/>
</dbReference>
<evidence type="ECO:0000256" key="6">
    <source>
        <dbReference type="ARBA" id="ARBA00022840"/>
    </source>
</evidence>
<reference evidence="11" key="1">
    <citation type="journal article" date="2020" name="Stud. Mycol.">
        <title>101 Dothideomycetes genomes: a test case for predicting lifestyles and emergence of pathogens.</title>
        <authorList>
            <person name="Haridas S."/>
            <person name="Albert R."/>
            <person name="Binder M."/>
            <person name="Bloem J."/>
            <person name="Labutti K."/>
            <person name="Salamov A."/>
            <person name="Andreopoulos B."/>
            <person name="Baker S."/>
            <person name="Barry K."/>
            <person name="Bills G."/>
            <person name="Bluhm B."/>
            <person name="Cannon C."/>
            <person name="Castanera R."/>
            <person name="Culley D."/>
            <person name="Daum C."/>
            <person name="Ezra D."/>
            <person name="Gonzalez J."/>
            <person name="Henrissat B."/>
            <person name="Kuo A."/>
            <person name="Liang C."/>
            <person name="Lipzen A."/>
            <person name="Lutzoni F."/>
            <person name="Magnuson J."/>
            <person name="Mondo S."/>
            <person name="Nolan M."/>
            <person name="Ohm R."/>
            <person name="Pangilinan J."/>
            <person name="Park H.-J."/>
            <person name="Ramirez L."/>
            <person name="Alfaro M."/>
            <person name="Sun H."/>
            <person name="Tritt A."/>
            <person name="Yoshinaga Y."/>
            <person name="Zwiers L.-H."/>
            <person name="Turgeon B."/>
            <person name="Goodwin S."/>
            <person name="Spatafora J."/>
            <person name="Crous P."/>
            <person name="Grigoriev I."/>
        </authorList>
    </citation>
    <scope>NUCLEOTIDE SEQUENCE</scope>
    <source>
        <strain evidence="11">CBS 121739</strain>
    </source>
</reference>
<evidence type="ECO:0000256" key="2">
    <source>
        <dbReference type="ARBA" id="ARBA00006012"/>
    </source>
</evidence>
<dbReference type="Pfam" id="PF00005">
    <property type="entry name" value="ABC_tran"/>
    <property type="match status" value="2"/>
</dbReference>
<keyword evidence="6" id="KW-0067">ATP-binding</keyword>
<feature type="transmembrane region" description="Helical" evidence="9">
    <location>
        <begin position="1237"/>
        <end position="1259"/>
    </location>
</feature>
<feature type="transmembrane region" description="Helical" evidence="9">
    <location>
        <begin position="1157"/>
        <end position="1182"/>
    </location>
</feature>
<dbReference type="FunFam" id="3.40.50.300:FF:000054">
    <property type="entry name" value="ABC multidrug transporter atrF"/>
    <property type="match status" value="1"/>
</dbReference>
<feature type="transmembrane region" description="Helical" evidence="9">
    <location>
        <begin position="1353"/>
        <end position="1372"/>
    </location>
</feature>
<dbReference type="GeneID" id="54487077"/>
<dbReference type="InterPro" id="IPR034003">
    <property type="entry name" value="ABCG_PDR_2"/>
</dbReference>
<dbReference type="InterPro" id="IPR003593">
    <property type="entry name" value="AAA+_ATPase"/>
</dbReference>
<dbReference type="SUPFAM" id="SSF52540">
    <property type="entry name" value="P-loop containing nucleoside triphosphate hydrolases"/>
    <property type="match status" value="2"/>
</dbReference>
<evidence type="ECO:0000256" key="1">
    <source>
        <dbReference type="ARBA" id="ARBA00004141"/>
    </source>
</evidence>
<comment type="subcellular location">
    <subcellularLocation>
        <location evidence="1">Membrane</location>
        <topology evidence="1">Multi-pass membrane protein</topology>
    </subcellularLocation>
</comment>
<dbReference type="InterPro" id="IPR013525">
    <property type="entry name" value="ABC2_TM"/>
</dbReference>
<evidence type="ECO:0000256" key="4">
    <source>
        <dbReference type="ARBA" id="ARBA00022692"/>
    </source>
</evidence>
<keyword evidence="5" id="KW-0547">Nucleotide-binding</keyword>
<evidence type="ECO:0000256" key="3">
    <source>
        <dbReference type="ARBA" id="ARBA00022448"/>
    </source>
</evidence>
<feature type="transmembrane region" description="Helical" evidence="9">
    <location>
        <begin position="450"/>
        <end position="472"/>
    </location>
</feature>
<feature type="transmembrane region" description="Helical" evidence="9">
    <location>
        <begin position="560"/>
        <end position="581"/>
    </location>
</feature>
<feature type="transmembrane region" description="Helical" evidence="9">
    <location>
        <begin position="1080"/>
        <end position="1101"/>
    </location>
</feature>
<dbReference type="CDD" id="cd03232">
    <property type="entry name" value="ABCG_PDR_domain2"/>
    <property type="match status" value="1"/>
</dbReference>
<protein>
    <submittedName>
        <fullName evidence="11">Putative ABC multidrug transporter</fullName>
    </submittedName>
</protein>
<dbReference type="InterPro" id="IPR027417">
    <property type="entry name" value="P-loop_NTPase"/>
</dbReference>
<keyword evidence="3" id="KW-0813">Transport</keyword>
<dbReference type="InterPro" id="IPR034001">
    <property type="entry name" value="ABCG_PDR_1"/>
</dbReference>
<keyword evidence="8 9" id="KW-0472">Membrane</keyword>
<evidence type="ECO:0000259" key="10">
    <source>
        <dbReference type="PROSITE" id="PS50893"/>
    </source>
</evidence>
<evidence type="ECO:0000313" key="11">
    <source>
        <dbReference type="EMBL" id="KAF2759425.1"/>
    </source>
</evidence>